<evidence type="ECO:0000313" key="3">
    <source>
        <dbReference type="Proteomes" id="UP000249619"/>
    </source>
</evidence>
<feature type="domain" description="F-box" evidence="1">
    <location>
        <begin position="1"/>
        <end position="49"/>
    </location>
</feature>
<dbReference type="EMBL" id="QGDH01000028">
    <property type="protein sequence ID" value="RAR13940.1"/>
    <property type="molecule type" value="Genomic_DNA"/>
</dbReference>
<dbReference type="PROSITE" id="PS50181">
    <property type="entry name" value="FBOX"/>
    <property type="match status" value="1"/>
</dbReference>
<sequence length="450" mass="50011">MPLTSLPTEIVEQIASYLDLPSTRSLRLTTLSLTKAISHIFKERFFHQHTLSWTPQSLSTFLAITSHADFSPALRHLIIDATPTHSLHLWRTRKRLSETIAITTPYGAVASPEQRALQDEYDSVAKAGEEATTFFNETRFDIKTLTRCFANLSSSTCAAGKDGRNGESGFHTLTFAYTGLPPSYAKSPQTYCQSSQVEMSRPFISTMSALASTPTLHARIRSISIDAQRRYGAVSIGRLERLAPQLSAFDTAFAKLTVLKLHLRDWRKTEEGFTLPSTGRAPFVVRFLAKARNLRKLELSCYSGFEPNVFGAMAAHCAFPALESLGLSVFRIRDAEDLFAFLGPSFKCLREMRLSHVLLCDEQSAWPHVLRRLAELGEEAVPSVGTLHLEGLFSWDGSRMWVQGRQRLLFDPGVDWRAGLLEAMDGVELRASGPAWAMGAVAYPFVGLSM</sequence>
<keyword evidence="3" id="KW-1185">Reference proteome</keyword>
<proteinExistence type="predicted"/>
<evidence type="ECO:0000259" key="1">
    <source>
        <dbReference type="PROSITE" id="PS50181"/>
    </source>
</evidence>
<gene>
    <name evidence="2" type="ORF">DDE83_002670</name>
</gene>
<dbReference type="SUPFAM" id="SSF81383">
    <property type="entry name" value="F-box domain"/>
    <property type="match status" value="1"/>
</dbReference>
<organism evidence="2 3">
    <name type="scientific">Stemphylium lycopersici</name>
    <name type="common">Tomato gray leaf spot disease fungus</name>
    <name type="synonym">Thyrospora lycopersici</name>
    <dbReference type="NCBI Taxonomy" id="183478"/>
    <lineage>
        <taxon>Eukaryota</taxon>
        <taxon>Fungi</taxon>
        <taxon>Dikarya</taxon>
        <taxon>Ascomycota</taxon>
        <taxon>Pezizomycotina</taxon>
        <taxon>Dothideomycetes</taxon>
        <taxon>Pleosporomycetidae</taxon>
        <taxon>Pleosporales</taxon>
        <taxon>Pleosporineae</taxon>
        <taxon>Pleosporaceae</taxon>
        <taxon>Stemphylium</taxon>
    </lineage>
</organism>
<dbReference type="Proteomes" id="UP000249619">
    <property type="component" value="Unassembled WGS sequence"/>
</dbReference>
<dbReference type="InterPro" id="IPR036047">
    <property type="entry name" value="F-box-like_dom_sf"/>
</dbReference>
<accession>A0A364N9L2</accession>
<comment type="caution">
    <text evidence="2">The sequence shown here is derived from an EMBL/GenBank/DDBJ whole genome shotgun (WGS) entry which is preliminary data.</text>
</comment>
<name>A0A364N9L2_STELY</name>
<dbReference type="AlphaFoldDB" id="A0A364N9L2"/>
<protein>
    <recommendedName>
        <fullName evidence="1">F-box domain-containing protein</fullName>
    </recommendedName>
</protein>
<reference evidence="3" key="1">
    <citation type="submission" date="2018-05" db="EMBL/GenBank/DDBJ databases">
        <title>Draft genome sequence of Stemphylium lycopersici strain CIDEFI 213.</title>
        <authorList>
            <person name="Medina R."/>
            <person name="Franco M.E.E."/>
            <person name="Lucentini C.G."/>
            <person name="Saparrat M.C.N."/>
            <person name="Balatti P.A."/>
        </authorList>
    </citation>
    <scope>NUCLEOTIDE SEQUENCE [LARGE SCALE GENOMIC DNA]</scope>
    <source>
        <strain evidence="3">CIDEFI 213</strain>
    </source>
</reference>
<dbReference type="InterPro" id="IPR001810">
    <property type="entry name" value="F-box_dom"/>
</dbReference>
<evidence type="ECO:0000313" key="2">
    <source>
        <dbReference type="EMBL" id="RAR13940.1"/>
    </source>
</evidence>